<evidence type="ECO:0000256" key="1">
    <source>
        <dbReference type="SAM" id="MobiDB-lite"/>
    </source>
</evidence>
<reference evidence="2 3" key="1">
    <citation type="submission" date="2016-10" db="EMBL/GenBank/DDBJ databases">
        <authorList>
            <person name="Varghese N."/>
            <person name="Submissions S."/>
        </authorList>
    </citation>
    <scope>NUCLEOTIDE SEQUENCE [LARGE SCALE GENOMIC DNA]</scope>
    <source>
        <strain evidence="2 3">DSM 16525</strain>
    </source>
</reference>
<dbReference type="RefSeq" id="WP_074950712.1">
    <property type="nucleotide sequence ID" value="NZ_BJXR01000016.1"/>
</dbReference>
<evidence type="ECO:0000313" key="2">
    <source>
        <dbReference type="EMBL" id="SET49684.1"/>
    </source>
</evidence>
<evidence type="ECO:0000313" key="3">
    <source>
        <dbReference type="Proteomes" id="UP000183760"/>
    </source>
</evidence>
<accession>A0ABY1C0U2</accession>
<dbReference type="Proteomes" id="UP000183760">
    <property type="component" value="Unassembled WGS sequence"/>
</dbReference>
<organism evidence="2 3">
    <name type="scientific">Myxococcus fulvus</name>
    <dbReference type="NCBI Taxonomy" id="33"/>
    <lineage>
        <taxon>Bacteria</taxon>
        <taxon>Pseudomonadati</taxon>
        <taxon>Myxococcota</taxon>
        <taxon>Myxococcia</taxon>
        <taxon>Myxococcales</taxon>
        <taxon>Cystobacterineae</taxon>
        <taxon>Myxococcaceae</taxon>
        <taxon>Myxococcus</taxon>
    </lineage>
</organism>
<proteinExistence type="predicted"/>
<comment type="caution">
    <text evidence="2">The sequence shown here is derived from an EMBL/GenBank/DDBJ whole genome shotgun (WGS) entry which is preliminary data.</text>
</comment>
<protein>
    <recommendedName>
        <fullName evidence="4">Lipoprotein</fullName>
    </recommendedName>
</protein>
<keyword evidence="3" id="KW-1185">Reference proteome</keyword>
<feature type="compositionally biased region" description="Polar residues" evidence="1">
    <location>
        <begin position="459"/>
        <end position="468"/>
    </location>
</feature>
<name>A0ABY1C0U2_MYXFU</name>
<feature type="region of interest" description="Disordered" evidence="1">
    <location>
        <begin position="404"/>
        <end position="472"/>
    </location>
</feature>
<gene>
    <name evidence="2" type="ORF">SAMN05443572_102486</name>
</gene>
<feature type="compositionally biased region" description="Low complexity" evidence="1">
    <location>
        <begin position="405"/>
        <end position="451"/>
    </location>
</feature>
<sequence length="486" mass="47385">MMFDVVDSVDEADSVVTLDVVAPAAPTLLDEVGRVAGADSVVTADAATPTAPMLFDVVDSVDEADSVVTLDVVAPAAPTLLDAVGRVVEADSVVPVDAFSPASSVLVDGVGCVVEADSVVPVDAVTPASSVLVDGVGCVDEADSVVLVDAVTPGLSMRLDTGCVDGADSVVPSGAGTPAAPTPVDAVGCVDEADSVVPVVADVAGGTPAAPGLFDEWVACVAGPGSVMPVMGDTPSALVMFVRLGVDELGSVVLPVATDVLRGTPGPLETFSVLDSTESVVWVDGVSAVVPVDADVTAWVRSLVPGPEEVVGSTDWKAPSSLVGAVPNVSAASGLVEASAPVDEVAEGSELSVTDSKRDATFAVEAGADGRCVASDRASEMEAESAVVAGSVVAAGCAVDDEGVVSRASKSSPKSASAVSVDRDAVAPSDSAVSGRASVGPEASAGSSSSGPNRLAVMSKSSPVSPTEVSGGGAVLASTCACAGSA</sequence>
<evidence type="ECO:0008006" key="4">
    <source>
        <dbReference type="Google" id="ProtNLM"/>
    </source>
</evidence>
<dbReference type="EMBL" id="FOIB01000002">
    <property type="protein sequence ID" value="SET49684.1"/>
    <property type="molecule type" value="Genomic_DNA"/>
</dbReference>